<dbReference type="PRINTS" id="PR00081">
    <property type="entry name" value="GDHRDH"/>
</dbReference>
<evidence type="ECO:0000313" key="5">
    <source>
        <dbReference type="EMBL" id="RMX07970.1"/>
    </source>
</evidence>
<comment type="similarity">
    <text evidence="1">Belongs to the short-chain dehydrogenases/reductases (SDR) family.</text>
</comment>
<dbReference type="AlphaFoldDB" id="A0A3M6QY84"/>
<dbReference type="InterPro" id="IPR002347">
    <property type="entry name" value="SDR_fam"/>
</dbReference>
<proteinExistence type="inferred from homology"/>
<accession>A0A3M6QY84</accession>
<dbReference type="SUPFAM" id="SSF51735">
    <property type="entry name" value="NAD(P)-binding Rossmann-fold domains"/>
    <property type="match status" value="1"/>
</dbReference>
<dbReference type="CDD" id="cd05233">
    <property type="entry name" value="SDR_c"/>
    <property type="match status" value="1"/>
</dbReference>
<dbReference type="InterPro" id="IPR020904">
    <property type="entry name" value="Sc_DH/Rdtase_CS"/>
</dbReference>
<dbReference type="Pfam" id="PF13561">
    <property type="entry name" value="adh_short_C2"/>
    <property type="match status" value="1"/>
</dbReference>
<dbReference type="NCBIfam" id="NF005559">
    <property type="entry name" value="PRK07231.1"/>
    <property type="match status" value="1"/>
</dbReference>
<dbReference type="FunFam" id="3.40.50.720:FF:000084">
    <property type="entry name" value="Short-chain dehydrogenase reductase"/>
    <property type="match status" value="1"/>
</dbReference>
<dbReference type="RefSeq" id="WP_122226093.1">
    <property type="nucleotide sequence ID" value="NZ_RDQO01000001.1"/>
</dbReference>
<dbReference type="Proteomes" id="UP000278006">
    <property type="component" value="Unassembled WGS sequence"/>
</dbReference>
<organism evidence="5 6">
    <name type="scientific">Corticibacter populi</name>
    <dbReference type="NCBI Taxonomy" id="1550736"/>
    <lineage>
        <taxon>Bacteria</taxon>
        <taxon>Pseudomonadati</taxon>
        <taxon>Pseudomonadota</taxon>
        <taxon>Betaproteobacteria</taxon>
        <taxon>Burkholderiales</taxon>
        <taxon>Comamonadaceae</taxon>
        <taxon>Corticibacter</taxon>
    </lineage>
</organism>
<dbReference type="EMBL" id="RDQO01000001">
    <property type="protein sequence ID" value="RMX07970.1"/>
    <property type="molecule type" value="Genomic_DNA"/>
</dbReference>
<keyword evidence="3" id="KW-0520">NAD</keyword>
<keyword evidence="6" id="KW-1185">Reference proteome</keyword>
<evidence type="ECO:0000256" key="2">
    <source>
        <dbReference type="ARBA" id="ARBA00023002"/>
    </source>
</evidence>
<dbReference type="OrthoDB" id="7064009at2"/>
<feature type="domain" description="Ketoreductase" evidence="4">
    <location>
        <begin position="11"/>
        <end position="191"/>
    </location>
</feature>
<protein>
    <submittedName>
        <fullName evidence="5">SDR family oxidoreductase</fullName>
    </submittedName>
</protein>
<reference evidence="5 6" key="1">
    <citation type="submission" date="2018-10" db="EMBL/GenBank/DDBJ databases">
        <title>Draft genome of Cortibacter populi DSM10536.</title>
        <authorList>
            <person name="Bernier A.-M."/>
            <person name="Bernard K."/>
        </authorList>
    </citation>
    <scope>NUCLEOTIDE SEQUENCE [LARGE SCALE GENOMIC DNA]</scope>
    <source>
        <strain evidence="5 6">DSM 105136</strain>
    </source>
</reference>
<comment type="caution">
    <text evidence="5">The sequence shown here is derived from an EMBL/GenBank/DDBJ whole genome shotgun (WGS) entry which is preliminary data.</text>
</comment>
<dbReference type="Gene3D" id="3.40.50.720">
    <property type="entry name" value="NAD(P)-binding Rossmann-like Domain"/>
    <property type="match status" value="1"/>
</dbReference>
<evidence type="ECO:0000313" key="6">
    <source>
        <dbReference type="Proteomes" id="UP000278006"/>
    </source>
</evidence>
<dbReference type="PANTHER" id="PTHR24321">
    <property type="entry name" value="DEHYDROGENASES, SHORT CHAIN"/>
    <property type="match status" value="1"/>
</dbReference>
<dbReference type="InterPro" id="IPR057326">
    <property type="entry name" value="KR_dom"/>
</dbReference>
<dbReference type="PRINTS" id="PR00080">
    <property type="entry name" value="SDRFAMILY"/>
</dbReference>
<evidence type="ECO:0000256" key="3">
    <source>
        <dbReference type="ARBA" id="ARBA00023027"/>
    </source>
</evidence>
<evidence type="ECO:0000259" key="4">
    <source>
        <dbReference type="SMART" id="SM00822"/>
    </source>
</evidence>
<keyword evidence="2" id="KW-0560">Oxidoreductase</keyword>
<evidence type="ECO:0000256" key="1">
    <source>
        <dbReference type="ARBA" id="ARBA00006484"/>
    </source>
</evidence>
<dbReference type="GO" id="GO:0016491">
    <property type="term" value="F:oxidoreductase activity"/>
    <property type="evidence" value="ECO:0007669"/>
    <property type="project" value="UniProtKB-KW"/>
</dbReference>
<sequence length="255" mass="25654">MTSIDSGLAGKSVLVLGASSGIGAATALALGQAGARVVLAARRRDALDALAQSIRDQGGEALAIATDVAVEADVARAVAFAVERFGRLDGAFNNAGLLGQACALTDLTSADFEAVMRTNASGVFHALKHEMAAMRQSGGGAIVNTASMVTQATFANLAPYTASKQAVLGLTRAAALEGWPHGIRVNAVSPGPIETPMAAIGFGSIENLHATLATTPAGRPGTPEEVAGPVLFLLSNAASYINGQTLTVDGGYTLP</sequence>
<dbReference type="InterPro" id="IPR036291">
    <property type="entry name" value="NAD(P)-bd_dom_sf"/>
</dbReference>
<dbReference type="SMART" id="SM00822">
    <property type="entry name" value="PKS_KR"/>
    <property type="match status" value="1"/>
</dbReference>
<gene>
    <name evidence="5" type="ORF">D8I35_02260</name>
</gene>
<dbReference type="PROSITE" id="PS00061">
    <property type="entry name" value="ADH_SHORT"/>
    <property type="match status" value="1"/>
</dbReference>
<dbReference type="PANTHER" id="PTHR24321:SF8">
    <property type="entry name" value="ESTRADIOL 17-BETA-DEHYDROGENASE 8-RELATED"/>
    <property type="match status" value="1"/>
</dbReference>
<name>A0A3M6QY84_9BURK</name>